<dbReference type="EMBL" id="CYGY02000083">
    <property type="protein sequence ID" value="SIT50460.1"/>
    <property type="molecule type" value="Genomic_DNA"/>
</dbReference>
<name>A0A1N7SSZ7_9BURK</name>
<accession>A0A1N7SSZ7</accession>
<comment type="caution">
    <text evidence="2">The sequence shown here is derived from an EMBL/GenBank/DDBJ whole genome shotgun (WGS) entry which is preliminary data.</text>
</comment>
<dbReference type="AlphaFoldDB" id="A0A1N7SSZ7"/>
<sequence length="100" mass="11886">MAIVLEGTLVINGIEFKGVSLEWGQRTPSEDIQRWSEEIMIRPEPITIPLTITPEEEANVRRFMDELDRLAGWHAPPTRERTRRRRAQWKDEQSRYGRKR</sequence>
<organism evidence="2 3">
    <name type="scientific">Paraburkholderia piptadeniae</name>
    <dbReference type="NCBI Taxonomy" id="1701573"/>
    <lineage>
        <taxon>Bacteria</taxon>
        <taxon>Pseudomonadati</taxon>
        <taxon>Pseudomonadota</taxon>
        <taxon>Betaproteobacteria</taxon>
        <taxon>Burkholderiales</taxon>
        <taxon>Burkholderiaceae</taxon>
        <taxon>Paraburkholderia</taxon>
    </lineage>
</organism>
<protein>
    <submittedName>
        <fullName evidence="2">Uncharacterized protein</fullName>
    </submittedName>
</protein>
<gene>
    <name evidence="2" type="ORF">BN2476_830031</name>
</gene>
<evidence type="ECO:0000313" key="3">
    <source>
        <dbReference type="Proteomes" id="UP000195569"/>
    </source>
</evidence>
<dbReference type="Proteomes" id="UP000195569">
    <property type="component" value="Unassembled WGS sequence"/>
</dbReference>
<evidence type="ECO:0000313" key="2">
    <source>
        <dbReference type="EMBL" id="SIT50460.1"/>
    </source>
</evidence>
<evidence type="ECO:0000256" key="1">
    <source>
        <dbReference type="SAM" id="MobiDB-lite"/>
    </source>
</evidence>
<reference evidence="2" key="1">
    <citation type="submission" date="2016-12" db="EMBL/GenBank/DDBJ databases">
        <authorList>
            <person name="Moulin L."/>
        </authorList>
    </citation>
    <scope>NUCLEOTIDE SEQUENCE [LARGE SCALE GENOMIC DNA]</scope>
    <source>
        <strain evidence="2">STM 7183</strain>
    </source>
</reference>
<feature type="region of interest" description="Disordered" evidence="1">
    <location>
        <begin position="74"/>
        <end position="100"/>
    </location>
</feature>
<keyword evidence="3" id="KW-1185">Reference proteome</keyword>
<feature type="compositionally biased region" description="Basic and acidic residues" evidence="1">
    <location>
        <begin position="88"/>
        <end position="100"/>
    </location>
</feature>
<proteinExistence type="predicted"/>